<evidence type="ECO:0000313" key="1">
    <source>
        <dbReference type="EMBL" id="TKW64643.1"/>
    </source>
</evidence>
<dbReference type="AlphaFoldDB" id="A0A533I0S7"/>
<organism evidence="1 2">
    <name type="scientific">Paracoccus denitrificans</name>
    <dbReference type="NCBI Taxonomy" id="266"/>
    <lineage>
        <taxon>Bacteria</taxon>
        <taxon>Pseudomonadati</taxon>
        <taxon>Pseudomonadota</taxon>
        <taxon>Alphaproteobacteria</taxon>
        <taxon>Rhodobacterales</taxon>
        <taxon>Paracoccaceae</taxon>
        <taxon>Paracoccus</taxon>
    </lineage>
</organism>
<dbReference type="EMBL" id="VAFL01000022">
    <property type="protein sequence ID" value="TKW64643.1"/>
    <property type="molecule type" value="Genomic_DNA"/>
</dbReference>
<gene>
    <name evidence="1" type="ORF">DI616_18005</name>
</gene>
<name>A0A533I0S7_PARDE</name>
<dbReference type="Proteomes" id="UP000315344">
    <property type="component" value="Unassembled WGS sequence"/>
</dbReference>
<sequence length="73" mass="8289">MTRARLAMRKRAKREDEAGFKRVTLALSPEAVRLLEGFMAASGHTSRQAALNDMLERISDDMFMRQEFLAVST</sequence>
<proteinExistence type="predicted"/>
<comment type="caution">
    <text evidence="1">The sequence shown here is derived from an EMBL/GenBank/DDBJ whole genome shotgun (WGS) entry which is preliminary data.</text>
</comment>
<reference evidence="1 2" key="1">
    <citation type="journal article" date="2017" name="Nat. Commun.">
        <title>In situ click chemistry generation of cyclooxygenase-2 inhibitors.</title>
        <authorList>
            <person name="Bhardwaj A."/>
            <person name="Kaur J."/>
            <person name="Wuest M."/>
            <person name="Wuest F."/>
        </authorList>
    </citation>
    <scope>NUCLEOTIDE SEQUENCE [LARGE SCALE GENOMIC DNA]</scope>
    <source>
        <strain evidence="1">S2_012_000_R3_94</strain>
    </source>
</reference>
<evidence type="ECO:0008006" key="3">
    <source>
        <dbReference type="Google" id="ProtNLM"/>
    </source>
</evidence>
<accession>A0A533I0S7</accession>
<evidence type="ECO:0000313" key="2">
    <source>
        <dbReference type="Proteomes" id="UP000315344"/>
    </source>
</evidence>
<protein>
    <recommendedName>
        <fullName evidence="3">Ribbon-helix-helix protein CopG domain-containing protein</fullName>
    </recommendedName>
</protein>